<feature type="compositionally biased region" description="Low complexity" evidence="1">
    <location>
        <begin position="13"/>
        <end position="23"/>
    </location>
</feature>
<sequence>MSSASSLPFSRQGGTSATTGSTMSAEDLSGAMSVARLGLLFITIISITILVMCMMNLKLGHKKATESEPNRENTETTQKDSAYPNKTRDYSILIATILSICIAIPTIMTTYPKKTSVRN</sequence>
<feature type="region of interest" description="Disordered" evidence="1">
    <location>
        <begin position="1"/>
        <end position="23"/>
    </location>
</feature>
<protein>
    <submittedName>
        <fullName evidence="3">Wsv414-like protein</fullName>
    </submittedName>
</protein>
<evidence type="ECO:0000256" key="1">
    <source>
        <dbReference type="SAM" id="MobiDB-lite"/>
    </source>
</evidence>
<evidence type="ECO:0000313" key="3">
    <source>
        <dbReference type="EMBL" id="BDT63005.1"/>
    </source>
</evidence>
<feature type="transmembrane region" description="Helical" evidence="2">
    <location>
        <begin position="37"/>
        <end position="57"/>
    </location>
</feature>
<proteinExistence type="predicted"/>
<evidence type="ECO:0000256" key="2">
    <source>
        <dbReference type="SAM" id="Phobius"/>
    </source>
</evidence>
<feature type="region of interest" description="Disordered" evidence="1">
    <location>
        <begin position="62"/>
        <end position="83"/>
    </location>
</feature>
<name>A0A9C7BIS4_9VIRU</name>
<accession>A0A9C7BIS4</accession>
<keyword evidence="2" id="KW-0812">Transmembrane</keyword>
<feature type="compositionally biased region" description="Basic and acidic residues" evidence="1">
    <location>
        <begin position="63"/>
        <end position="78"/>
    </location>
</feature>
<organism evidence="3">
    <name type="scientific">Trachysalambria curvirostris nimavirus</name>
    <dbReference type="NCBI Taxonomy" id="2984282"/>
    <lineage>
        <taxon>Viruses</taxon>
        <taxon>Viruses incertae sedis</taxon>
        <taxon>Naldaviricetes</taxon>
        <taxon>Nimaviridae</taxon>
    </lineage>
</organism>
<keyword evidence="2" id="KW-0472">Membrane</keyword>
<reference evidence="3" key="1">
    <citation type="submission" date="2022-10" db="EMBL/GenBank/DDBJ databases">
        <title>Genome sequences of endogenous nimaviruses in decapod crustaceans.</title>
        <authorList>
            <person name="Kawato S."/>
            <person name="Nozaki R."/>
            <person name="Kondo H."/>
            <person name="Hirono I."/>
        </authorList>
    </citation>
    <scope>NUCLEOTIDE SEQUENCE</scope>
    <source>
        <strain evidence="3">Ube2021</strain>
    </source>
</reference>
<feature type="transmembrane region" description="Helical" evidence="2">
    <location>
        <begin position="90"/>
        <end position="111"/>
    </location>
</feature>
<keyword evidence="2" id="KW-1133">Transmembrane helix</keyword>
<dbReference type="EMBL" id="LC738880">
    <property type="protein sequence ID" value="BDT63005.1"/>
    <property type="molecule type" value="Genomic_DNA"/>
</dbReference>